<dbReference type="InterPro" id="IPR024567">
    <property type="entry name" value="RNase_HII/HIII_dom"/>
</dbReference>
<keyword evidence="11 14" id="KW-0255">Endonuclease</keyword>
<dbReference type="EMBL" id="JBHSEL010000120">
    <property type="protein sequence ID" value="MFC4626020.1"/>
    <property type="molecule type" value="Genomic_DNA"/>
</dbReference>
<evidence type="ECO:0000256" key="3">
    <source>
        <dbReference type="ARBA" id="ARBA00004065"/>
    </source>
</evidence>
<dbReference type="Pfam" id="PF01351">
    <property type="entry name" value="RNase_HII"/>
    <property type="match status" value="1"/>
</dbReference>
<organism evidence="18 19">
    <name type="scientific">Daeguia caeni</name>
    <dbReference type="NCBI Taxonomy" id="439612"/>
    <lineage>
        <taxon>Bacteria</taxon>
        <taxon>Pseudomonadati</taxon>
        <taxon>Pseudomonadota</taxon>
        <taxon>Alphaproteobacteria</taxon>
        <taxon>Hyphomicrobiales</taxon>
        <taxon>Brucellaceae</taxon>
        <taxon>Daeguia</taxon>
    </lineage>
</organism>
<comment type="cofactor">
    <cofactor evidence="2">
        <name>Mg(2+)</name>
        <dbReference type="ChEBI" id="CHEBI:18420"/>
    </cofactor>
</comment>
<evidence type="ECO:0000256" key="16">
    <source>
        <dbReference type="RuleBase" id="RU003515"/>
    </source>
</evidence>
<keyword evidence="12 14" id="KW-0378">Hydrolase</keyword>
<dbReference type="EC" id="3.1.26.4" evidence="6 14"/>
<evidence type="ECO:0000313" key="19">
    <source>
        <dbReference type="Proteomes" id="UP001596042"/>
    </source>
</evidence>
<comment type="cofactor">
    <cofactor evidence="14 15">
        <name>Mn(2+)</name>
        <dbReference type="ChEBI" id="CHEBI:29035"/>
    </cofactor>
    <cofactor evidence="14 15">
        <name>Mg(2+)</name>
        <dbReference type="ChEBI" id="CHEBI:18420"/>
    </cofactor>
    <text evidence="14 15">Manganese or magnesium. Binds 1 divalent metal ion per monomer in the absence of substrate. May bind a second metal ion after substrate binding.</text>
</comment>
<evidence type="ECO:0000256" key="10">
    <source>
        <dbReference type="ARBA" id="ARBA00022723"/>
    </source>
</evidence>
<comment type="catalytic activity">
    <reaction evidence="1 14 15 16">
        <text>Endonucleolytic cleavage to 5'-phosphomonoester.</text>
        <dbReference type="EC" id="3.1.26.4"/>
    </reaction>
</comment>
<evidence type="ECO:0000256" key="11">
    <source>
        <dbReference type="ARBA" id="ARBA00022759"/>
    </source>
</evidence>
<dbReference type="NCBIfam" id="NF000595">
    <property type="entry name" value="PRK00015.1-3"/>
    <property type="match status" value="1"/>
</dbReference>
<gene>
    <name evidence="14" type="primary">rnhB</name>
    <name evidence="18" type="ORF">ACFO1V_12525</name>
</gene>
<keyword evidence="8 14" id="KW-0963">Cytoplasm</keyword>
<keyword evidence="13 14" id="KW-0464">Manganese</keyword>
<keyword evidence="9 14" id="KW-0540">Nuclease</keyword>
<evidence type="ECO:0000256" key="15">
    <source>
        <dbReference type="PROSITE-ProRule" id="PRU01319"/>
    </source>
</evidence>
<comment type="similarity">
    <text evidence="5 14 16">Belongs to the RNase HII family.</text>
</comment>
<comment type="subcellular location">
    <subcellularLocation>
        <location evidence="4 14">Cytoplasm</location>
    </subcellularLocation>
</comment>
<evidence type="ECO:0000259" key="17">
    <source>
        <dbReference type="PROSITE" id="PS51975"/>
    </source>
</evidence>
<evidence type="ECO:0000256" key="12">
    <source>
        <dbReference type="ARBA" id="ARBA00022801"/>
    </source>
</evidence>
<feature type="binding site" evidence="14 15">
    <location>
        <position position="38"/>
    </location>
    <ligand>
        <name>a divalent metal cation</name>
        <dbReference type="ChEBI" id="CHEBI:60240"/>
    </ligand>
</feature>
<evidence type="ECO:0000313" key="18">
    <source>
        <dbReference type="EMBL" id="MFC4626020.1"/>
    </source>
</evidence>
<comment type="caution">
    <text evidence="18">The sequence shown here is derived from an EMBL/GenBank/DDBJ whole genome shotgun (WGS) entry which is preliminary data.</text>
</comment>
<evidence type="ECO:0000256" key="1">
    <source>
        <dbReference type="ARBA" id="ARBA00000077"/>
    </source>
</evidence>
<feature type="binding site" evidence="14 15">
    <location>
        <position position="39"/>
    </location>
    <ligand>
        <name>a divalent metal cation</name>
        <dbReference type="ChEBI" id="CHEBI:60240"/>
    </ligand>
</feature>
<protein>
    <recommendedName>
        <fullName evidence="7 14">Ribonuclease HII</fullName>
        <shortName evidence="14">RNase HII</shortName>
        <ecNumber evidence="6 14">3.1.26.4</ecNumber>
    </recommendedName>
</protein>
<dbReference type="SUPFAM" id="SSF53098">
    <property type="entry name" value="Ribonuclease H-like"/>
    <property type="match status" value="1"/>
</dbReference>
<evidence type="ECO:0000256" key="6">
    <source>
        <dbReference type="ARBA" id="ARBA00012180"/>
    </source>
</evidence>
<keyword evidence="19" id="KW-1185">Reference proteome</keyword>
<dbReference type="InterPro" id="IPR012337">
    <property type="entry name" value="RNaseH-like_sf"/>
</dbReference>
<dbReference type="GO" id="GO:0004523">
    <property type="term" value="F:RNA-DNA hybrid ribonuclease activity"/>
    <property type="evidence" value="ECO:0007669"/>
    <property type="project" value="UniProtKB-EC"/>
</dbReference>
<accession>A0ABV9HA52</accession>
<dbReference type="CDD" id="cd07182">
    <property type="entry name" value="RNase_HII_bacteria_HII_like"/>
    <property type="match status" value="1"/>
</dbReference>
<dbReference type="PANTHER" id="PTHR10954">
    <property type="entry name" value="RIBONUCLEASE H2 SUBUNIT A"/>
    <property type="match status" value="1"/>
</dbReference>
<dbReference type="Proteomes" id="UP001596042">
    <property type="component" value="Unassembled WGS sequence"/>
</dbReference>
<dbReference type="PANTHER" id="PTHR10954:SF18">
    <property type="entry name" value="RIBONUCLEASE HII"/>
    <property type="match status" value="1"/>
</dbReference>
<sequence>MTSPASDSPLLFELTLAPDFSEEKRLNMRGFRLVAGIDEAGRGPLAGPVVAAAVILDPDNLPSGLDDSKRLSAARRNQLFDTILTSALAVSVASVCARGIDASDIRKAALEAMRRAATGLPLLPDHALIDGRDMPPHLPCPGLALVKGDQRSLSIAAASIIAKVSRDRMMEQAGAVHPAYGFEVHAGYGTARHRKAIETNGPVEALHRYSFAPIKGRFTRHKQ</sequence>
<evidence type="ECO:0000256" key="9">
    <source>
        <dbReference type="ARBA" id="ARBA00022722"/>
    </source>
</evidence>
<keyword evidence="10 14" id="KW-0479">Metal-binding</keyword>
<comment type="function">
    <text evidence="3 14 16">Endonuclease that specifically degrades the RNA of RNA-DNA hybrids.</text>
</comment>
<feature type="binding site" evidence="14 15">
    <location>
        <position position="130"/>
    </location>
    <ligand>
        <name>a divalent metal cation</name>
        <dbReference type="ChEBI" id="CHEBI:60240"/>
    </ligand>
</feature>
<proteinExistence type="inferred from homology"/>
<dbReference type="InterPro" id="IPR001352">
    <property type="entry name" value="RNase_HII/HIII"/>
</dbReference>
<name>A0ABV9HA52_9HYPH</name>
<evidence type="ECO:0000256" key="8">
    <source>
        <dbReference type="ARBA" id="ARBA00022490"/>
    </source>
</evidence>
<evidence type="ECO:0000256" key="13">
    <source>
        <dbReference type="ARBA" id="ARBA00023211"/>
    </source>
</evidence>
<evidence type="ECO:0000256" key="5">
    <source>
        <dbReference type="ARBA" id="ARBA00007383"/>
    </source>
</evidence>
<dbReference type="HAMAP" id="MF_00052_B">
    <property type="entry name" value="RNase_HII_B"/>
    <property type="match status" value="1"/>
</dbReference>
<feature type="domain" description="RNase H type-2" evidence="17">
    <location>
        <begin position="32"/>
        <end position="223"/>
    </location>
</feature>
<reference evidence="19" key="1">
    <citation type="journal article" date="2019" name="Int. J. Syst. Evol. Microbiol.">
        <title>The Global Catalogue of Microorganisms (GCM) 10K type strain sequencing project: providing services to taxonomists for standard genome sequencing and annotation.</title>
        <authorList>
            <consortium name="The Broad Institute Genomics Platform"/>
            <consortium name="The Broad Institute Genome Sequencing Center for Infectious Disease"/>
            <person name="Wu L."/>
            <person name="Ma J."/>
        </authorList>
    </citation>
    <scope>NUCLEOTIDE SEQUENCE [LARGE SCALE GENOMIC DNA]</scope>
    <source>
        <strain evidence="19">CGMCC 1.15731</strain>
    </source>
</reference>
<dbReference type="PROSITE" id="PS51975">
    <property type="entry name" value="RNASE_H_2"/>
    <property type="match status" value="1"/>
</dbReference>
<dbReference type="Gene3D" id="3.30.420.10">
    <property type="entry name" value="Ribonuclease H-like superfamily/Ribonuclease H"/>
    <property type="match status" value="1"/>
</dbReference>
<dbReference type="InterPro" id="IPR036397">
    <property type="entry name" value="RNaseH_sf"/>
</dbReference>
<evidence type="ECO:0000256" key="4">
    <source>
        <dbReference type="ARBA" id="ARBA00004496"/>
    </source>
</evidence>
<dbReference type="InterPro" id="IPR022898">
    <property type="entry name" value="RNase_HII"/>
</dbReference>
<evidence type="ECO:0000256" key="14">
    <source>
        <dbReference type="HAMAP-Rule" id="MF_00052"/>
    </source>
</evidence>
<dbReference type="RefSeq" id="WP_374833114.1">
    <property type="nucleotide sequence ID" value="NZ_JBHEEZ010000021.1"/>
</dbReference>
<evidence type="ECO:0000256" key="7">
    <source>
        <dbReference type="ARBA" id="ARBA00019179"/>
    </source>
</evidence>
<evidence type="ECO:0000256" key="2">
    <source>
        <dbReference type="ARBA" id="ARBA00001946"/>
    </source>
</evidence>